<dbReference type="GO" id="GO:0045944">
    <property type="term" value="P:positive regulation of transcription by RNA polymerase II"/>
    <property type="evidence" value="ECO:0007669"/>
    <property type="project" value="TreeGrafter"/>
</dbReference>
<evidence type="ECO:0000256" key="2">
    <source>
        <dbReference type="ARBA" id="ARBA00023015"/>
    </source>
</evidence>
<evidence type="ECO:0000256" key="6">
    <source>
        <dbReference type="SAM" id="MobiDB-lite"/>
    </source>
</evidence>
<proteinExistence type="predicted"/>
<feature type="region of interest" description="Disordered" evidence="6">
    <location>
        <begin position="310"/>
        <end position="345"/>
    </location>
</feature>
<evidence type="ECO:0000256" key="5">
    <source>
        <dbReference type="ARBA" id="ARBA00023242"/>
    </source>
</evidence>
<dbReference type="InterPro" id="IPR001138">
    <property type="entry name" value="Zn2Cys6_DnaBD"/>
</dbReference>
<dbReference type="InterPro" id="IPR036864">
    <property type="entry name" value="Zn2-C6_fun-type_DNA-bd_sf"/>
</dbReference>
<accession>A0A8H7EVP9</accession>
<dbReference type="Gene3D" id="4.10.240.10">
    <property type="entry name" value="Zn(2)-C6 fungal-type DNA-binding domain"/>
    <property type="match status" value="1"/>
</dbReference>
<dbReference type="PANTHER" id="PTHR47540">
    <property type="entry name" value="THIAMINE REPRESSIBLE GENES REGULATORY PROTEIN THI5"/>
    <property type="match status" value="1"/>
</dbReference>
<dbReference type="GO" id="GO:0005634">
    <property type="term" value="C:nucleus"/>
    <property type="evidence" value="ECO:0007669"/>
    <property type="project" value="UniProtKB-SubCell"/>
</dbReference>
<dbReference type="PRINTS" id="PR00755">
    <property type="entry name" value="AFLATOXINBRP"/>
</dbReference>
<comment type="subcellular location">
    <subcellularLocation>
        <location evidence="1">Nucleus</location>
    </subcellularLocation>
</comment>
<evidence type="ECO:0000256" key="4">
    <source>
        <dbReference type="ARBA" id="ARBA00023163"/>
    </source>
</evidence>
<reference evidence="8 9" key="1">
    <citation type="journal article" name="Sci. Rep.">
        <title>Telomere-to-telomere assembled and centromere annotated genomes of the two main subspecies of the button mushroom Agaricus bisporus reveal especially polymorphic chromosome ends.</title>
        <authorList>
            <person name="Sonnenberg A.S.M."/>
            <person name="Sedaghat-Telgerd N."/>
            <person name="Lavrijssen B."/>
            <person name="Ohm R.A."/>
            <person name="Hendrickx P.M."/>
            <person name="Scholtmeijer K."/>
            <person name="Baars J.J.P."/>
            <person name="van Peer A."/>
        </authorList>
    </citation>
    <scope>NUCLEOTIDE SEQUENCE [LARGE SCALE GENOMIC DNA]</scope>
    <source>
        <strain evidence="8 9">H119_p4</strain>
    </source>
</reference>
<dbReference type="SMART" id="SM00066">
    <property type="entry name" value="GAL4"/>
    <property type="match status" value="1"/>
</dbReference>
<sequence>MEEHCLVAGDFGAFAKITTTKAARSTFGAMPYTPYENSFDSEESSPNTFMFVSQPQQQHSQQSLYSPTVNDSPQGWPPYDQTLLPPFQSQPLPYRGFPPAAPYPAPRLSSPLNIAGGGHTATSMSRLSLAGSLDPATGIFYRTPEHPRLRTAQACEKCRTRKAKCSGDHPACKRCINRGLVCEYAKEGRVRGPNKVKSSTTGSSSLKNIASSTTSDPEQNGRTSSVNSSVGSAEHSGTSTFTGDTSETLESTVHSNEGSPVSPSPTRPEAHKMHSPSAISFVPMSQQQQQLHSPYSPHTGTLSQEFYAMTNSSTPSESSSRRSSLSAVGVGLTEHRSSRSHPANIGLDTADQWQQDLVTGSHQAGWTNHQPTVGLDVNGLGSELGMDLQDPQRQYERQRLIQSHRYLQEQRRFALQHQHRQMLNSSNGFEYPQAQSLPHHQPLSLSLLPQQQPQGISGGVNVYQPPPHPPFSPSGEYAPPTRGVEYSSGTYPLLSQGYAGQVDGTMRREERSQGSFIGIEETEQDLHPSLSRAGRRVESVSDERSTTDDTAGDYGGNMSRVAGIDESNDRSAWL</sequence>
<keyword evidence="4" id="KW-0804">Transcription</keyword>
<keyword evidence="3" id="KW-0238">DNA-binding</keyword>
<evidence type="ECO:0000256" key="1">
    <source>
        <dbReference type="ARBA" id="ARBA00004123"/>
    </source>
</evidence>
<dbReference type="PROSITE" id="PS00463">
    <property type="entry name" value="ZN2_CY6_FUNGAL_1"/>
    <property type="match status" value="1"/>
</dbReference>
<keyword evidence="2" id="KW-0805">Transcription regulation</keyword>
<dbReference type="GO" id="GO:0000981">
    <property type="term" value="F:DNA-binding transcription factor activity, RNA polymerase II-specific"/>
    <property type="evidence" value="ECO:0007669"/>
    <property type="project" value="InterPro"/>
</dbReference>
<feature type="region of interest" description="Disordered" evidence="6">
    <location>
        <begin position="452"/>
        <end position="484"/>
    </location>
</feature>
<dbReference type="GO" id="GO:0008270">
    <property type="term" value="F:zinc ion binding"/>
    <property type="evidence" value="ECO:0007669"/>
    <property type="project" value="InterPro"/>
</dbReference>
<comment type="caution">
    <text evidence="8">The sequence shown here is derived from an EMBL/GenBank/DDBJ whole genome shotgun (WGS) entry which is preliminary data.</text>
</comment>
<organism evidence="8 9">
    <name type="scientific">Agaricus bisporus var. burnettii</name>
    <dbReference type="NCBI Taxonomy" id="192524"/>
    <lineage>
        <taxon>Eukaryota</taxon>
        <taxon>Fungi</taxon>
        <taxon>Dikarya</taxon>
        <taxon>Basidiomycota</taxon>
        <taxon>Agaricomycotina</taxon>
        <taxon>Agaricomycetes</taxon>
        <taxon>Agaricomycetidae</taxon>
        <taxon>Agaricales</taxon>
        <taxon>Agaricineae</taxon>
        <taxon>Agaricaceae</taxon>
        <taxon>Agaricus</taxon>
    </lineage>
</organism>
<dbReference type="InterPro" id="IPR051711">
    <property type="entry name" value="Stress_Response_Reg"/>
</dbReference>
<evidence type="ECO:0000313" key="8">
    <source>
        <dbReference type="EMBL" id="KAF7760314.1"/>
    </source>
</evidence>
<gene>
    <name evidence="8" type="ORF">Agabi119p4_10990</name>
</gene>
<feature type="compositionally biased region" description="Polar residues" evidence="6">
    <location>
        <begin position="196"/>
        <end position="261"/>
    </location>
</feature>
<evidence type="ECO:0000259" key="7">
    <source>
        <dbReference type="PROSITE" id="PS50048"/>
    </source>
</evidence>
<evidence type="ECO:0000313" key="9">
    <source>
        <dbReference type="Proteomes" id="UP000629468"/>
    </source>
</evidence>
<evidence type="ECO:0000256" key="3">
    <source>
        <dbReference type="ARBA" id="ARBA00023125"/>
    </source>
</evidence>
<dbReference type="GO" id="GO:0043565">
    <property type="term" value="F:sequence-specific DNA binding"/>
    <property type="evidence" value="ECO:0007669"/>
    <property type="project" value="TreeGrafter"/>
</dbReference>
<dbReference type="EMBL" id="JABXXO010000015">
    <property type="protein sequence ID" value="KAF7760314.1"/>
    <property type="molecule type" value="Genomic_DNA"/>
</dbReference>
<feature type="compositionally biased region" description="Basic and acidic residues" evidence="6">
    <location>
        <begin position="535"/>
        <end position="547"/>
    </location>
</feature>
<feature type="domain" description="Zn(2)-C6 fungal-type" evidence="7">
    <location>
        <begin position="154"/>
        <end position="184"/>
    </location>
</feature>
<dbReference type="Proteomes" id="UP000629468">
    <property type="component" value="Unassembled WGS sequence"/>
</dbReference>
<dbReference type="PANTHER" id="PTHR47540:SF2">
    <property type="entry name" value="ZN(II)2CYS6 TRANSCRIPTION FACTOR (EUROFUNG)"/>
    <property type="match status" value="1"/>
</dbReference>
<feature type="region of interest" description="Disordered" evidence="6">
    <location>
        <begin position="190"/>
        <end position="274"/>
    </location>
</feature>
<keyword evidence="5" id="KW-0539">Nucleus</keyword>
<dbReference type="PROSITE" id="PS50048">
    <property type="entry name" value="ZN2_CY6_FUNGAL_2"/>
    <property type="match status" value="1"/>
</dbReference>
<feature type="region of interest" description="Disordered" evidence="6">
    <location>
        <begin position="518"/>
        <end position="574"/>
    </location>
</feature>
<dbReference type="CDD" id="cd00067">
    <property type="entry name" value="GAL4"/>
    <property type="match status" value="1"/>
</dbReference>
<dbReference type="Pfam" id="PF00172">
    <property type="entry name" value="Zn_clus"/>
    <property type="match status" value="1"/>
</dbReference>
<dbReference type="SUPFAM" id="SSF57701">
    <property type="entry name" value="Zn2/Cys6 DNA-binding domain"/>
    <property type="match status" value="1"/>
</dbReference>
<name>A0A8H7EVP9_AGABI</name>
<protein>
    <submittedName>
        <fullName evidence="8">Transcriptional regulator family: Fungal Specific TF</fullName>
    </submittedName>
</protein>
<dbReference type="AlphaFoldDB" id="A0A8H7EVP9"/>
<feature type="compositionally biased region" description="Low complexity" evidence="6">
    <location>
        <begin position="312"/>
        <end position="326"/>
    </location>
</feature>